<keyword evidence="4" id="KW-1185">Reference proteome</keyword>
<proteinExistence type="inferred from homology"/>
<comment type="similarity">
    <text evidence="1">Belongs to the UDP-N-acetylglucosamine 2-epimerase family.</text>
</comment>
<dbReference type="Gene3D" id="3.40.50.2000">
    <property type="entry name" value="Glycogen Phosphorylase B"/>
    <property type="match status" value="2"/>
</dbReference>
<dbReference type="AlphaFoldDB" id="A0A4P7BWL1"/>
<dbReference type="InterPro" id="IPR029767">
    <property type="entry name" value="WecB-like"/>
</dbReference>
<dbReference type="OrthoDB" id="9803238at2"/>
<dbReference type="KEGG" id="nwr:E3U44_08130"/>
<sequence>MDSPAIKVMCVVGARPNFMKIAPVIAALREVGLGVQLVHTGQHYDVAMQQQFFEQLGIPQPDMDLEVGSASHAVQTAEIMRRFEPVLDSEQPHTVLVVGDVNSTVACALVAVKKNIPVVHVEAGLRSYDRSMPEEINRVLTDQISELLFTTEAAAADNLRREGIDSSRIHFVGNVMIDTLYKNLEKAIPAKQTLSAALDSHVLLDNGFAVLTLHRPSNVDEPGILTDLLNTILKLSEHLPIVFPVHPRTAARIDKIGMKGLFDSGRILRLSPLGYLEMLGLMLSAKVVLTDSGGMQEETTALNIPCLTLRENTERPITVLQGTNTIVGTDPERIEQAFDKALSEYQGETKIPDLWDGRAAQRIGQIMKQWLA</sequence>
<dbReference type="PANTHER" id="PTHR43174:SF1">
    <property type="entry name" value="UDP-N-ACETYLGLUCOSAMINE 2-EPIMERASE"/>
    <property type="match status" value="1"/>
</dbReference>
<evidence type="ECO:0000259" key="2">
    <source>
        <dbReference type="Pfam" id="PF02350"/>
    </source>
</evidence>
<dbReference type="CDD" id="cd03786">
    <property type="entry name" value="GTB_UDP-GlcNAc_2-Epimerase"/>
    <property type="match status" value="1"/>
</dbReference>
<protein>
    <submittedName>
        <fullName evidence="3">UDP-N-acetylglucosamine 2-epimerase (Non-hydrolyzing)</fullName>
        <ecNumber evidence="3">5.1.3.14</ecNumber>
    </submittedName>
</protein>
<dbReference type="Pfam" id="PF02350">
    <property type="entry name" value="Epimerase_2"/>
    <property type="match status" value="1"/>
</dbReference>
<organism evidence="3 4">
    <name type="scientific">Nitrosococcus wardiae</name>
    <dbReference type="NCBI Taxonomy" id="1814290"/>
    <lineage>
        <taxon>Bacteria</taxon>
        <taxon>Pseudomonadati</taxon>
        <taxon>Pseudomonadota</taxon>
        <taxon>Gammaproteobacteria</taxon>
        <taxon>Chromatiales</taxon>
        <taxon>Chromatiaceae</taxon>
        <taxon>Nitrosococcus</taxon>
    </lineage>
</organism>
<dbReference type="EC" id="5.1.3.14" evidence="3"/>
<keyword evidence="1 3" id="KW-0413">Isomerase</keyword>
<reference evidence="3 4" key="1">
    <citation type="submission" date="2019-03" db="EMBL/GenBank/DDBJ databases">
        <title>The genome sequence of Nitrosococcus wardiae strain D1FHST reveals the archetypal metabolic capacity of ammonia-oxidizing Gammaproteobacteria.</title>
        <authorList>
            <person name="Wang L."/>
            <person name="Lim C.K."/>
            <person name="Hanson T.E."/>
            <person name="Dang H."/>
            <person name="Klotz M.G."/>
        </authorList>
    </citation>
    <scope>NUCLEOTIDE SEQUENCE [LARGE SCALE GENOMIC DNA]</scope>
    <source>
        <strain evidence="3 4">D1FHS</strain>
    </source>
</reference>
<name>A0A4P7BWL1_9GAMM</name>
<evidence type="ECO:0000313" key="3">
    <source>
        <dbReference type="EMBL" id="QBQ54478.1"/>
    </source>
</evidence>
<dbReference type="RefSeq" id="WP_134357675.1">
    <property type="nucleotide sequence ID" value="NZ_CP038033.1"/>
</dbReference>
<dbReference type="InterPro" id="IPR003331">
    <property type="entry name" value="UDP_GlcNAc_Epimerase_2_dom"/>
</dbReference>
<gene>
    <name evidence="3" type="ORF">E3U44_08130</name>
</gene>
<dbReference type="Proteomes" id="UP000294325">
    <property type="component" value="Chromosome"/>
</dbReference>
<dbReference type="PANTHER" id="PTHR43174">
    <property type="entry name" value="UDP-N-ACETYLGLUCOSAMINE 2-EPIMERASE"/>
    <property type="match status" value="1"/>
</dbReference>
<feature type="domain" description="UDP-N-acetylglucosamine 2-epimerase" evidence="2">
    <location>
        <begin position="32"/>
        <end position="368"/>
    </location>
</feature>
<dbReference type="NCBIfam" id="TIGR00236">
    <property type="entry name" value="wecB"/>
    <property type="match status" value="1"/>
</dbReference>
<dbReference type="EMBL" id="CP038033">
    <property type="protein sequence ID" value="QBQ54478.1"/>
    <property type="molecule type" value="Genomic_DNA"/>
</dbReference>
<evidence type="ECO:0000313" key="4">
    <source>
        <dbReference type="Proteomes" id="UP000294325"/>
    </source>
</evidence>
<evidence type="ECO:0000256" key="1">
    <source>
        <dbReference type="RuleBase" id="RU003513"/>
    </source>
</evidence>
<dbReference type="SUPFAM" id="SSF53756">
    <property type="entry name" value="UDP-Glycosyltransferase/glycogen phosphorylase"/>
    <property type="match status" value="1"/>
</dbReference>
<dbReference type="GO" id="GO:0008761">
    <property type="term" value="F:UDP-N-acetylglucosamine 2-epimerase activity"/>
    <property type="evidence" value="ECO:0007669"/>
    <property type="project" value="UniProtKB-EC"/>
</dbReference>
<accession>A0A4P7BWL1</accession>